<proteinExistence type="predicted"/>
<gene>
    <name evidence="2" type="ORF">Plil01_000099500</name>
</gene>
<evidence type="ECO:0000313" key="2">
    <source>
        <dbReference type="EMBL" id="GMF10152.1"/>
    </source>
</evidence>
<dbReference type="Proteomes" id="UP001165083">
    <property type="component" value="Unassembled WGS sequence"/>
</dbReference>
<feature type="region of interest" description="Disordered" evidence="1">
    <location>
        <begin position="1"/>
        <end position="31"/>
    </location>
</feature>
<keyword evidence="3" id="KW-1185">Reference proteome</keyword>
<reference evidence="2" key="1">
    <citation type="submission" date="2023-04" db="EMBL/GenBank/DDBJ databases">
        <title>Phytophthora lilii NBRC 32176.</title>
        <authorList>
            <person name="Ichikawa N."/>
            <person name="Sato H."/>
            <person name="Tonouchi N."/>
        </authorList>
    </citation>
    <scope>NUCLEOTIDE SEQUENCE</scope>
    <source>
        <strain evidence="2">NBRC 32176</strain>
    </source>
</reference>
<evidence type="ECO:0000256" key="1">
    <source>
        <dbReference type="SAM" id="MobiDB-lite"/>
    </source>
</evidence>
<sequence length="66" mass="7001">MKKHDSSNGIGAPSDSDGADQSQEPGSASRLAVWRLLPDPPVGQRLLNLRSWLQQVVQGAGCVNFG</sequence>
<protein>
    <submittedName>
        <fullName evidence="2">Unnamed protein product</fullName>
    </submittedName>
</protein>
<comment type="caution">
    <text evidence="2">The sequence shown here is derived from an EMBL/GenBank/DDBJ whole genome shotgun (WGS) entry which is preliminary data.</text>
</comment>
<name>A0A9W6TD64_9STRA</name>
<dbReference type="AlphaFoldDB" id="A0A9W6TD64"/>
<dbReference type="EMBL" id="BSXW01000031">
    <property type="protein sequence ID" value="GMF10152.1"/>
    <property type="molecule type" value="Genomic_DNA"/>
</dbReference>
<accession>A0A9W6TD64</accession>
<evidence type="ECO:0000313" key="3">
    <source>
        <dbReference type="Proteomes" id="UP001165083"/>
    </source>
</evidence>
<organism evidence="2 3">
    <name type="scientific">Phytophthora lilii</name>
    <dbReference type="NCBI Taxonomy" id="2077276"/>
    <lineage>
        <taxon>Eukaryota</taxon>
        <taxon>Sar</taxon>
        <taxon>Stramenopiles</taxon>
        <taxon>Oomycota</taxon>
        <taxon>Peronosporomycetes</taxon>
        <taxon>Peronosporales</taxon>
        <taxon>Peronosporaceae</taxon>
        <taxon>Phytophthora</taxon>
    </lineage>
</organism>